<dbReference type="PROSITE" id="PS50011">
    <property type="entry name" value="PROTEIN_KINASE_DOM"/>
    <property type="match status" value="1"/>
</dbReference>
<feature type="region of interest" description="Disordered" evidence="4">
    <location>
        <begin position="691"/>
        <end position="721"/>
    </location>
</feature>
<feature type="compositionally biased region" description="Low complexity" evidence="4">
    <location>
        <begin position="739"/>
        <end position="748"/>
    </location>
</feature>
<dbReference type="GO" id="GO:0004672">
    <property type="term" value="F:protein kinase activity"/>
    <property type="evidence" value="ECO:0007669"/>
    <property type="project" value="InterPro"/>
</dbReference>
<dbReference type="EMBL" id="JAIFRP010004408">
    <property type="protein sequence ID" value="KAK2575945.1"/>
    <property type="molecule type" value="Genomic_DNA"/>
</dbReference>
<keyword evidence="3" id="KW-0175">Coiled coil</keyword>
<name>A0AAD9VJF5_9HYME</name>
<dbReference type="Gene3D" id="3.30.200.20">
    <property type="entry name" value="Phosphorylase Kinase, domain 1"/>
    <property type="match status" value="1"/>
</dbReference>
<dbReference type="PROSITE" id="PS50092">
    <property type="entry name" value="TSP1"/>
    <property type="match status" value="1"/>
</dbReference>
<proteinExistence type="inferred from homology"/>
<organism evidence="6 7">
    <name type="scientific">Odynerus spinipes</name>
    <dbReference type="NCBI Taxonomy" id="1348599"/>
    <lineage>
        <taxon>Eukaryota</taxon>
        <taxon>Metazoa</taxon>
        <taxon>Ecdysozoa</taxon>
        <taxon>Arthropoda</taxon>
        <taxon>Hexapoda</taxon>
        <taxon>Insecta</taxon>
        <taxon>Pterygota</taxon>
        <taxon>Neoptera</taxon>
        <taxon>Endopterygota</taxon>
        <taxon>Hymenoptera</taxon>
        <taxon>Apocrita</taxon>
        <taxon>Aculeata</taxon>
        <taxon>Vespoidea</taxon>
        <taxon>Vespidae</taxon>
        <taxon>Eumeninae</taxon>
        <taxon>Odynerus</taxon>
    </lineage>
</organism>
<feature type="compositionally biased region" description="Acidic residues" evidence="4">
    <location>
        <begin position="1585"/>
        <end position="1603"/>
    </location>
</feature>
<dbReference type="SUPFAM" id="SSF82895">
    <property type="entry name" value="TSP-1 type 1 repeat"/>
    <property type="match status" value="1"/>
</dbReference>
<feature type="compositionally biased region" description="Polar residues" evidence="4">
    <location>
        <begin position="1942"/>
        <end position="1963"/>
    </location>
</feature>
<feature type="compositionally biased region" description="Basic and acidic residues" evidence="4">
    <location>
        <begin position="2003"/>
        <end position="2035"/>
    </location>
</feature>
<feature type="compositionally biased region" description="Polar residues" evidence="4">
    <location>
        <begin position="1659"/>
        <end position="1668"/>
    </location>
</feature>
<feature type="compositionally biased region" description="Polar residues" evidence="4">
    <location>
        <begin position="692"/>
        <end position="718"/>
    </location>
</feature>
<dbReference type="FunFam" id="3.30.200.20:FF:000179">
    <property type="entry name" value="SCY1 like pseudokinase 2"/>
    <property type="match status" value="1"/>
</dbReference>
<dbReference type="InterPro" id="IPR035914">
    <property type="entry name" value="Sperma_CUB_dom_sf"/>
</dbReference>
<dbReference type="InterPro" id="IPR011989">
    <property type="entry name" value="ARM-like"/>
</dbReference>
<protein>
    <recommendedName>
        <fullName evidence="5">Protein kinase domain-containing protein</fullName>
    </recommendedName>
</protein>
<dbReference type="InterPro" id="IPR011009">
    <property type="entry name" value="Kinase-like_dom_sf"/>
</dbReference>
<dbReference type="SUPFAM" id="SSF56112">
    <property type="entry name" value="Protein kinase-like (PK-like)"/>
    <property type="match status" value="1"/>
</dbReference>
<dbReference type="Gene3D" id="2.20.100.10">
    <property type="entry name" value="Thrombospondin type-1 (TSP1) repeat"/>
    <property type="match status" value="1"/>
</dbReference>
<evidence type="ECO:0000313" key="6">
    <source>
        <dbReference type="EMBL" id="KAK2575945.1"/>
    </source>
</evidence>
<evidence type="ECO:0000256" key="3">
    <source>
        <dbReference type="SAM" id="Coils"/>
    </source>
</evidence>
<keyword evidence="1" id="KW-1015">Disulfide bond</keyword>
<feature type="coiled-coil region" evidence="3">
    <location>
        <begin position="616"/>
        <end position="643"/>
    </location>
</feature>
<dbReference type="Gene3D" id="2.60.120.290">
    <property type="entry name" value="Spermadhesin, CUB domain"/>
    <property type="match status" value="1"/>
</dbReference>
<dbReference type="InterPro" id="IPR000719">
    <property type="entry name" value="Prot_kinase_dom"/>
</dbReference>
<dbReference type="Pfam" id="PF00090">
    <property type="entry name" value="TSP_1"/>
    <property type="match status" value="1"/>
</dbReference>
<feature type="compositionally biased region" description="Polar residues" evidence="4">
    <location>
        <begin position="749"/>
        <end position="772"/>
    </location>
</feature>
<keyword evidence="7" id="KW-1185">Reference proteome</keyword>
<dbReference type="InterPro" id="IPR016024">
    <property type="entry name" value="ARM-type_fold"/>
</dbReference>
<dbReference type="FunFam" id="2.20.100.10:FF:000001">
    <property type="entry name" value="semaphorin-5A isoform X1"/>
    <property type="match status" value="1"/>
</dbReference>
<dbReference type="SUPFAM" id="SSF49854">
    <property type="entry name" value="Spermadhesin, CUB domain"/>
    <property type="match status" value="1"/>
</dbReference>
<dbReference type="InterPro" id="IPR000884">
    <property type="entry name" value="TSP1_rpt"/>
</dbReference>
<evidence type="ECO:0000259" key="5">
    <source>
        <dbReference type="PROSITE" id="PS50011"/>
    </source>
</evidence>
<dbReference type="GO" id="GO:0005524">
    <property type="term" value="F:ATP binding"/>
    <property type="evidence" value="ECO:0007669"/>
    <property type="project" value="InterPro"/>
</dbReference>
<feature type="compositionally biased region" description="Polar residues" evidence="4">
    <location>
        <begin position="1680"/>
        <end position="1692"/>
    </location>
</feature>
<dbReference type="SMART" id="SM00209">
    <property type="entry name" value="TSP1"/>
    <property type="match status" value="1"/>
</dbReference>
<reference evidence="6" key="1">
    <citation type="submission" date="2021-08" db="EMBL/GenBank/DDBJ databases">
        <authorList>
            <person name="Misof B."/>
            <person name="Oliver O."/>
            <person name="Podsiadlowski L."/>
            <person name="Donath A."/>
            <person name="Peters R."/>
            <person name="Mayer C."/>
            <person name="Rust J."/>
            <person name="Gunkel S."/>
            <person name="Lesny P."/>
            <person name="Martin S."/>
            <person name="Oeyen J.P."/>
            <person name="Petersen M."/>
            <person name="Panagiotis P."/>
            <person name="Wilbrandt J."/>
            <person name="Tanja T."/>
        </authorList>
    </citation>
    <scope>NUCLEOTIDE SEQUENCE</scope>
    <source>
        <strain evidence="6">GBR_01_08_01A</strain>
        <tissue evidence="6">Thorax + abdomen</tissue>
    </source>
</reference>
<reference evidence="6" key="2">
    <citation type="journal article" date="2023" name="Commun. Biol.">
        <title>Intrasexual cuticular hydrocarbon dimorphism in a wasp sheds light on hydrocarbon biosynthesis genes in Hymenoptera.</title>
        <authorList>
            <person name="Moris V.C."/>
            <person name="Podsiadlowski L."/>
            <person name="Martin S."/>
            <person name="Oeyen J.P."/>
            <person name="Donath A."/>
            <person name="Petersen M."/>
            <person name="Wilbrandt J."/>
            <person name="Misof B."/>
            <person name="Liedtke D."/>
            <person name="Thamm M."/>
            <person name="Scheiner R."/>
            <person name="Schmitt T."/>
            <person name="Niehuis O."/>
        </authorList>
    </citation>
    <scope>NUCLEOTIDE SEQUENCE</scope>
    <source>
        <strain evidence="6">GBR_01_08_01A</strain>
    </source>
</reference>
<dbReference type="CDD" id="cd14011">
    <property type="entry name" value="PK_SCY1_like"/>
    <property type="match status" value="1"/>
</dbReference>
<feature type="compositionally biased region" description="Polar residues" evidence="4">
    <location>
        <begin position="1572"/>
        <end position="1583"/>
    </location>
</feature>
<feature type="region of interest" description="Disordered" evidence="4">
    <location>
        <begin position="1922"/>
        <end position="2040"/>
    </location>
</feature>
<evidence type="ECO:0000256" key="1">
    <source>
        <dbReference type="ARBA" id="ARBA00023157"/>
    </source>
</evidence>
<sequence length="2155" mass="240774">MDVLTKLRNTVSNTITNTVHNTAYGLSQLSSVLPGNPVTREFEATAHIASAGPGLLWKVYSGYKKSTKQEASIFVFEKRILEKWSSKTDRELVLETLKRGIMQLTKLRHPQILTVQHPLEESRDSLAFATEPVFASLANALGNLENVPQPLPPNLKNYKLLEIELRYGLLQLGEGLAFLHGDVKLLHRNLCPESIVINAHGVWKIFGFDFCALNQSTDSKQPSWSYTEYDPTGPYVVRPQLDYQAPECVLASSNGPPSDIFSLGMLIYVIHSPDNRPLNESQNDFSRCKRFLESFKGSAVSSKLFSVPENLRDTTKLMLSHSPELRPDAHQFIKIEYFMDIGVKTLNYLDKLFQWDNLQKSQFYKGLPQVLKQLPHRVILHRVLPSLYKELVNPPMIPFVLPNILQVMESCEVEEFREHILPNLKPVLALEDPPQISLVLMQQVNLLLKLCPADVIKNDIVPMLTRALESGWEQLQELCLTALPNIVNMIEGPVMKNAILPRIKKICLNRKTNGNMTLGIRVNCLLCLAKMLPNFDRWLIYDEILPLLQEIPHAGEPAILMAIIGIYRLLLIHSKLGISKEILATKILPFLLPLCIEQNLSSSQFETLSTLVIDMINRVTTEHREALKQLDAVRRETQQFEKELSATTQIGFPQQNILNDINATAQAPPTNVPKKSIGIENGLTMEEKFRLAQQQETHQRLQSQEPLTPRTVSQGSKSQPKDLTATLLKNNLDELNLSASKSSNSQSNYAGQSLNTKWNNHNSNQPSSQLMTSPMSSQMMNWSMNNTTSSANWNSTQTSWNMMTSPNNLNSSWAPQTNLTMTPDYGSKANSSEMLQPITPQSNMQRTQTQAKTNLSNQDIMDLLSTSRSIRSLNEPILLKVVVPASHVALSGDLTVFILETSQEKFATIPIETPTGTEESTKIEEEQSTESFDAALDNPLVLRVLFLDGLTSELIGEFPLDSLPQKGDNVSLTIPCGFFSRGGTYTLQLQYKHVAVPTKITDIADLSTIQMSNALDVKWPTPSLFLERQRFTTYPNEPISATLRYSDIFCEPLPTVSPAAYTLQLIYCGSSTIACDPQNKSRAQVLYHEEIKGFPAEKHILLQCEYFGLAGDYALRLKASPTNPNAPTTSAYIKVDWSEEFVFSVHARSIYPCEGSGGVPVIFEYPSCRLQGDRVRVYGRLRADVRSLAPPSTLHYIAELKAVPGKHTLTFECDIFTEKFIEYCFVYVSQAITGAMAEVKLSCIPTFPLQENDAGGWGPWSPWTPCSSSCIGGIRNRYRFCDTPPPRYGAKFCQGKAVETESCGGSQWFDLHDTWNMADWECHHGAELAAIRPEVTAQIGVKCRCGCIITLGEETSRKILAANTQACPGRSFWLVQARSNFVVRLHVDQAQFRCPGQYFRVRDGDSLSADLLTDIAFDKSLPPTRTVISTGQSLLLEFSSDEITAAGESCVGGFLAHAVILYKPREENGTLISVPFKHNSTSVVGEWIFWMTPAHLAAASLLMLIFFVSISLALQFAFKYRKYHIAEDLDNLSEYSVCSDSGPSPIRREKTLSSATLISEVASLVGLSRRSTPNHTKLENTSCGAEEDYDSSETQAEYEDETTAESGTLKLKDSQTSGSQNTIISSKDITESVSFMSNIVFVGQPEVKYARPVKLRTLGQHSPTFDQDSATDESKDQPTTDDNTNNAKLHQYNPNNALHGKEFSPVRIYSNVPTLRTGKETKDRRNRERLLHGPGSEFSLINPETDLELDYYDYNVANAGAAPGSYLGMDPAFLVWIPPLLSTDSDIIPMENVDDRLMEGQLGREGGLVLDTEGATLTPTEYRRMKMLRVAGSRSNPDNSGNLEQLVAEESLKRCESRGNFFSDEGSCDGKDKLIERLLPIHRILEDSRVRVSEESLAGQALRDRTTLQNIIPNRLCESSTLLSRDGSDISPEKATARSAGEQKQTSLSNSPKENGQDGTSIVDSVDKDKNGIKSAPSVKRHRQDTSYSKLLSYVGHKPKGGIQDEKKSSNREESIAGDEKRREEDAEKEKDDGNPSKSKSLLLNIDLTTAVQYKYKDFTHFTQPCENRKNMDIVNIPMTELSRGCLKSPAKVHKQVDKKRIAMPQEEVLSPDYGVETDMKEESRESFYDLIRESENEIKYADEDDEYIDNKAST</sequence>
<evidence type="ECO:0000313" key="7">
    <source>
        <dbReference type="Proteomes" id="UP001258017"/>
    </source>
</evidence>
<dbReference type="PANTHER" id="PTHR12984:SF6">
    <property type="entry name" value="SCY1-LIKE PROTEIN 2"/>
    <property type="match status" value="1"/>
</dbReference>
<evidence type="ECO:0000256" key="2">
    <source>
        <dbReference type="ARBA" id="ARBA00038349"/>
    </source>
</evidence>
<accession>A0AAD9VJF5</accession>
<dbReference type="PANTHER" id="PTHR12984">
    <property type="entry name" value="SCY1-RELATED S/T PROTEIN KINASE-LIKE"/>
    <property type="match status" value="1"/>
</dbReference>
<dbReference type="InterPro" id="IPR051177">
    <property type="entry name" value="CIK-Related_Protein"/>
</dbReference>
<dbReference type="Gene3D" id="1.10.510.10">
    <property type="entry name" value="Transferase(Phosphotransferase) domain 1"/>
    <property type="match status" value="1"/>
</dbReference>
<dbReference type="InterPro" id="IPR036383">
    <property type="entry name" value="TSP1_rpt_sf"/>
</dbReference>
<dbReference type="Gene3D" id="1.25.10.10">
    <property type="entry name" value="Leucine-rich Repeat Variant"/>
    <property type="match status" value="1"/>
</dbReference>
<evidence type="ECO:0000256" key="4">
    <source>
        <dbReference type="SAM" id="MobiDB-lite"/>
    </source>
</evidence>
<gene>
    <name evidence="6" type="ORF">KPH14_007307</name>
</gene>
<feature type="region of interest" description="Disordered" evidence="4">
    <location>
        <begin position="1572"/>
        <end position="1606"/>
    </location>
</feature>
<dbReference type="Pfam" id="PF00069">
    <property type="entry name" value="Pkinase"/>
    <property type="match status" value="1"/>
</dbReference>
<dbReference type="SMART" id="SM00220">
    <property type="entry name" value="S_TKc"/>
    <property type="match status" value="1"/>
</dbReference>
<comment type="caution">
    <text evidence="6">The sequence shown here is derived from an EMBL/GenBank/DDBJ whole genome shotgun (WGS) entry which is preliminary data.</text>
</comment>
<feature type="domain" description="Protein kinase" evidence="5">
    <location>
        <begin position="45"/>
        <end position="338"/>
    </location>
</feature>
<feature type="region of interest" description="Disordered" evidence="4">
    <location>
        <begin position="739"/>
        <end position="772"/>
    </location>
</feature>
<dbReference type="SUPFAM" id="SSF48371">
    <property type="entry name" value="ARM repeat"/>
    <property type="match status" value="1"/>
</dbReference>
<dbReference type="Proteomes" id="UP001258017">
    <property type="component" value="Unassembled WGS sequence"/>
</dbReference>
<comment type="similarity">
    <text evidence="2">Belongs to the protein kinase superfamily.</text>
</comment>
<feature type="region of interest" description="Disordered" evidence="4">
    <location>
        <begin position="1659"/>
        <end position="1692"/>
    </location>
</feature>
<feature type="compositionally biased region" description="Basic and acidic residues" evidence="4">
    <location>
        <begin position="1926"/>
        <end position="1936"/>
    </location>
</feature>